<dbReference type="OrthoDB" id="9775889at2"/>
<dbReference type="SMART" id="SM00636">
    <property type="entry name" value="Glyco_18"/>
    <property type="match status" value="1"/>
</dbReference>
<protein>
    <recommendedName>
        <fullName evidence="1">GH18 domain-containing protein</fullName>
    </recommendedName>
</protein>
<dbReference type="PANTHER" id="PTHR46066">
    <property type="entry name" value="CHITINASE DOMAIN-CONTAINING PROTEIN 1 FAMILY MEMBER"/>
    <property type="match status" value="1"/>
</dbReference>
<dbReference type="InterPro" id="IPR017853">
    <property type="entry name" value="GH"/>
</dbReference>
<gene>
    <name evidence="2" type="ORF">EQM13_13320</name>
</gene>
<dbReference type="InterPro" id="IPR029070">
    <property type="entry name" value="Chitinase_insertion_sf"/>
</dbReference>
<dbReference type="RefSeq" id="WP_071139950.1">
    <property type="nucleotide sequence ID" value="NZ_CP035282.1"/>
</dbReference>
<evidence type="ECO:0000259" key="1">
    <source>
        <dbReference type="PROSITE" id="PS51910"/>
    </source>
</evidence>
<dbReference type="GO" id="GO:0005975">
    <property type="term" value="P:carbohydrate metabolic process"/>
    <property type="evidence" value="ECO:0007669"/>
    <property type="project" value="InterPro"/>
</dbReference>
<dbReference type="Pfam" id="PF00704">
    <property type="entry name" value="Glyco_hydro_18"/>
    <property type="match status" value="1"/>
</dbReference>
<dbReference type="SUPFAM" id="SSF51445">
    <property type="entry name" value="(Trans)glycosidases"/>
    <property type="match status" value="1"/>
</dbReference>
<dbReference type="Gene3D" id="3.10.50.10">
    <property type="match status" value="1"/>
</dbReference>
<dbReference type="AlphaFoldDB" id="A0A410QEL6"/>
<dbReference type="InterPro" id="IPR001223">
    <property type="entry name" value="Glyco_hydro18_cat"/>
</dbReference>
<proteinExistence type="predicted"/>
<dbReference type="GO" id="GO:0008061">
    <property type="term" value="F:chitin binding"/>
    <property type="evidence" value="ECO:0007669"/>
    <property type="project" value="InterPro"/>
</dbReference>
<feature type="domain" description="GH18" evidence="1">
    <location>
        <begin position="239"/>
        <end position="557"/>
    </location>
</feature>
<dbReference type="Proteomes" id="UP000287969">
    <property type="component" value="Chromosome"/>
</dbReference>
<name>A0A410QEL6_9FIRM</name>
<sequence>MKKSKNIVTLIMFLALILNFFVLSLTSAENIKQKDILKSKLVVEGNEEGERLSIVNSKGIFIPVEILKKYFDNDISIKEEENRLHIVIQKPAFTLENFTLSNRIKDGVSLNFPIQNIDGVNYINIKGIEKILGISSSYIKDSNILILDKIKDKQMIGKTVNKTKLKSPYNKFFFYIPTIRYINKGEKVFIFDEKGNDYKVRTKQGEVGFIKKDELQLGWEVYNNDLKLNTLRENYSPKGKINIVWDQITDMTPDTGDEDKIDGLDVIVPTWFSVINDKGYILNKGDYKYVENAHNKGYKVWALIDNNFDKELTSKILKSSDAKKNIINQLLIYSSIYNLDGINIDFENVYYEDKDRFTNFISELTQTLKQQNISVSIDITVPSASPTWSKFYDRQKLGKIVDYCMLMAYDETPGDSKLSGPVASINWVTKGITDTIKSGIPGEKLILGIPFYTRQWEEAKDTKGNISVKSKTLSMKAVNKIIMENDCKPVWLSNYGQNYIEYAKAGKRYRIWIEDKKSVKLKSDLVAKYNLKGISSWRKGFEEPDIWEVINYTVKGEKIASSN</sequence>
<dbReference type="Gene3D" id="3.20.20.80">
    <property type="entry name" value="Glycosidases"/>
    <property type="match status" value="1"/>
</dbReference>
<dbReference type="KEGG" id="spoa:EQM13_13320"/>
<dbReference type="EMBL" id="CP035282">
    <property type="protein sequence ID" value="QAT62473.1"/>
    <property type="molecule type" value="Genomic_DNA"/>
</dbReference>
<organism evidence="2 3">
    <name type="scientific">Acidilutibacter cellobiosedens</name>
    <dbReference type="NCBI Taxonomy" id="2507161"/>
    <lineage>
        <taxon>Bacteria</taxon>
        <taxon>Bacillati</taxon>
        <taxon>Bacillota</taxon>
        <taxon>Tissierellia</taxon>
        <taxon>Tissierellales</taxon>
        <taxon>Acidilutibacteraceae</taxon>
        <taxon>Acidilutibacter</taxon>
    </lineage>
</organism>
<evidence type="ECO:0000313" key="3">
    <source>
        <dbReference type="Proteomes" id="UP000287969"/>
    </source>
</evidence>
<dbReference type="PANTHER" id="PTHR46066:SF2">
    <property type="entry name" value="CHITINASE DOMAIN-CONTAINING PROTEIN 1"/>
    <property type="match status" value="1"/>
</dbReference>
<reference evidence="3" key="1">
    <citation type="submission" date="2019-01" db="EMBL/GenBank/DDBJ databases">
        <title>Draft genomes of a novel of Sporanaerobacter strains.</title>
        <authorList>
            <person name="Ma S."/>
        </authorList>
    </citation>
    <scope>NUCLEOTIDE SEQUENCE [LARGE SCALE GENOMIC DNA]</scope>
    <source>
        <strain evidence="3">NJN-17</strain>
    </source>
</reference>
<dbReference type="PROSITE" id="PS51910">
    <property type="entry name" value="GH18_2"/>
    <property type="match status" value="1"/>
</dbReference>
<dbReference type="InterPro" id="IPR011583">
    <property type="entry name" value="Chitinase_II/V-like_cat"/>
</dbReference>
<evidence type="ECO:0000313" key="2">
    <source>
        <dbReference type="EMBL" id="QAT62473.1"/>
    </source>
</evidence>
<accession>A0A410QEL6</accession>
<keyword evidence="3" id="KW-1185">Reference proteome</keyword>